<dbReference type="PATRIC" id="fig|272562.8.peg.87"/>
<dbReference type="DNASU" id="1116092"/>
<sequence length="188" mass="21345">MSSKKDDIISLAVTLIKKKGFLALSYDNISKEMNITKTAIHYYFEKKEDLGIAVCEKLQKGLVQDYEKSLNQIMNGQDGPWFFVSSRISTIGATEMCPISSLQADYEELPDRMKNMLEKISSSEMKLWSSLVKQYASDADSEALAKTSLLSVKGALQYRRVLGDSAFSNMMQSIQDQFFESLNRMRRC</sequence>
<keyword evidence="6" id="KW-0614">Plasmid</keyword>
<dbReference type="OrthoDB" id="9814200at2"/>
<protein>
    <submittedName>
        <fullName evidence="6">HTH transcriptional regulator TetR/AcrR family</fullName>
    </submittedName>
</protein>
<dbReference type="Proteomes" id="UP000000814">
    <property type="component" value="Plasmid pSOL1"/>
</dbReference>
<gene>
    <name evidence="6" type="ordered locus">CA_P0087</name>
</gene>
<reference evidence="6 7" key="1">
    <citation type="journal article" date="2001" name="J. Bacteriol.">
        <title>Genome sequence and comparative analysis of the solvent-producing bacterium Clostridium acetobutylicum.</title>
        <authorList>
            <person name="Nolling J."/>
            <person name="Breton G."/>
            <person name="Omelchenko M.V."/>
            <person name="Makarova K.S."/>
            <person name="Zeng Q."/>
            <person name="Gibson R."/>
            <person name="Lee H.M."/>
            <person name="Dubois J."/>
            <person name="Qiu D."/>
            <person name="Hitti J."/>
            <person name="Wolf Y.I."/>
            <person name="Tatusov R.L."/>
            <person name="Sabathe F."/>
            <person name="Doucette-Stamm L."/>
            <person name="Soucaille P."/>
            <person name="Daly M.J."/>
            <person name="Bennett G.N."/>
            <person name="Koonin E.V."/>
            <person name="Smith D.R."/>
        </authorList>
    </citation>
    <scope>NUCLEOTIDE SEQUENCE [LARGE SCALE GENOMIC DNA]</scope>
    <source>
        <strain evidence="7">ATCC 824 / DSM 792 / JCM 1419 / LMG 5710 / VKM B-1787</strain>
        <plasmid evidence="7">pSOL1</plasmid>
    </source>
</reference>
<accession>Q97TL3</accession>
<evidence type="ECO:0000259" key="5">
    <source>
        <dbReference type="PROSITE" id="PS50977"/>
    </source>
</evidence>
<dbReference type="KEGG" id="cac:CA_P0087"/>
<organism evidence="6 7">
    <name type="scientific">Clostridium acetobutylicum (strain ATCC 824 / DSM 792 / JCM 1419 / IAM 19013 / LMG 5710 / NBRC 13948 / NRRL B-527 / VKM B-1787 / 2291 / W)</name>
    <dbReference type="NCBI Taxonomy" id="272562"/>
    <lineage>
        <taxon>Bacteria</taxon>
        <taxon>Bacillati</taxon>
        <taxon>Bacillota</taxon>
        <taxon>Clostridia</taxon>
        <taxon>Eubacteriales</taxon>
        <taxon>Clostridiaceae</taxon>
        <taxon>Clostridium</taxon>
    </lineage>
</organism>
<feature type="domain" description="HTH tetR-type" evidence="5">
    <location>
        <begin position="2"/>
        <end position="62"/>
    </location>
</feature>
<dbReference type="PRINTS" id="PR00455">
    <property type="entry name" value="HTHTETR"/>
</dbReference>
<dbReference type="Pfam" id="PF00440">
    <property type="entry name" value="TetR_N"/>
    <property type="match status" value="1"/>
</dbReference>
<dbReference type="Gene3D" id="1.10.357.10">
    <property type="entry name" value="Tetracycline Repressor, domain 2"/>
    <property type="match status" value="1"/>
</dbReference>
<dbReference type="SUPFAM" id="SSF48498">
    <property type="entry name" value="Tetracyclin repressor-like, C-terminal domain"/>
    <property type="match status" value="1"/>
</dbReference>
<name>Q97TL3_CLOAB</name>
<feature type="DNA-binding region" description="H-T-H motif" evidence="4">
    <location>
        <begin position="25"/>
        <end position="44"/>
    </location>
</feature>
<keyword evidence="7" id="KW-1185">Reference proteome</keyword>
<dbReference type="InterPro" id="IPR001647">
    <property type="entry name" value="HTH_TetR"/>
</dbReference>
<evidence type="ECO:0000313" key="6">
    <source>
        <dbReference type="EMBL" id="AAK76833.1"/>
    </source>
</evidence>
<dbReference type="HOGENOM" id="CLU_069356_28_4_9"/>
<evidence type="ECO:0000256" key="1">
    <source>
        <dbReference type="ARBA" id="ARBA00023015"/>
    </source>
</evidence>
<dbReference type="InterPro" id="IPR036271">
    <property type="entry name" value="Tet_transcr_reg_TetR-rel_C_sf"/>
</dbReference>
<proteinExistence type="predicted"/>
<dbReference type="GeneID" id="45000317"/>
<dbReference type="PANTHER" id="PTHR47506:SF6">
    <property type="entry name" value="HTH-TYPE TRANSCRIPTIONAL REPRESSOR NEMR"/>
    <property type="match status" value="1"/>
</dbReference>
<dbReference type="PANTHER" id="PTHR47506">
    <property type="entry name" value="TRANSCRIPTIONAL REGULATORY PROTEIN"/>
    <property type="match status" value="1"/>
</dbReference>
<evidence type="ECO:0000313" key="7">
    <source>
        <dbReference type="Proteomes" id="UP000000814"/>
    </source>
</evidence>
<dbReference type="SUPFAM" id="SSF46689">
    <property type="entry name" value="Homeodomain-like"/>
    <property type="match status" value="1"/>
</dbReference>
<keyword evidence="2 4" id="KW-0238">DNA-binding</keyword>
<geneLocation type="plasmid" evidence="6 7">
    <name>pSOL1</name>
</geneLocation>
<evidence type="ECO:0000256" key="3">
    <source>
        <dbReference type="ARBA" id="ARBA00023163"/>
    </source>
</evidence>
<dbReference type="EMBL" id="AE001438">
    <property type="protein sequence ID" value="AAK76833.1"/>
    <property type="molecule type" value="Genomic_DNA"/>
</dbReference>
<dbReference type="InterPro" id="IPR009057">
    <property type="entry name" value="Homeodomain-like_sf"/>
</dbReference>
<dbReference type="AlphaFoldDB" id="Q97TL3"/>
<dbReference type="RefSeq" id="WP_010890772.1">
    <property type="nucleotide sequence ID" value="NC_001988.2"/>
</dbReference>
<dbReference type="PROSITE" id="PS50977">
    <property type="entry name" value="HTH_TETR_2"/>
    <property type="match status" value="1"/>
</dbReference>
<dbReference type="GO" id="GO:0003677">
    <property type="term" value="F:DNA binding"/>
    <property type="evidence" value="ECO:0007669"/>
    <property type="project" value="UniProtKB-UniRule"/>
</dbReference>
<evidence type="ECO:0000256" key="4">
    <source>
        <dbReference type="PROSITE-ProRule" id="PRU00335"/>
    </source>
</evidence>
<keyword evidence="1" id="KW-0805">Transcription regulation</keyword>
<keyword evidence="3" id="KW-0804">Transcription</keyword>
<evidence type="ECO:0000256" key="2">
    <source>
        <dbReference type="ARBA" id="ARBA00023125"/>
    </source>
</evidence>